<dbReference type="EMBL" id="BNBC01000014">
    <property type="protein sequence ID" value="GHE76562.1"/>
    <property type="molecule type" value="Genomic_DNA"/>
</dbReference>
<reference evidence="2" key="1">
    <citation type="journal article" date="2014" name="Int. J. Syst. Evol. Microbiol.">
        <title>Complete genome sequence of Corynebacterium casei LMG S-19264T (=DSM 44701T), isolated from a smear-ripened cheese.</title>
        <authorList>
            <consortium name="US DOE Joint Genome Institute (JGI-PGF)"/>
            <person name="Walter F."/>
            <person name="Albersmeier A."/>
            <person name="Kalinowski J."/>
            <person name="Ruckert C."/>
        </authorList>
    </citation>
    <scope>NUCLEOTIDE SEQUENCE</scope>
    <source>
        <strain evidence="2">JCM 3302</strain>
    </source>
</reference>
<evidence type="ECO:0000313" key="3">
    <source>
        <dbReference type="Proteomes" id="UP000641386"/>
    </source>
</evidence>
<name>A0A918ZXT2_9ACTN</name>
<sequence>MAPAGVARAAPVRGPQTAVAVRPRVAAQRAVFRIVCFLPQVSMRDAVSDSDGSRTGERESAESAAELPIGPTGFSNLAY</sequence>
<keyword evidence="3" id="KW-1185">Reference proteome</keyword>
<dbReference type="Proteomes" id="UP000641386">
    <property type="component" value="Unassembled WGS sequence"/>
</dbReference>
<feature type="region of interest" description="Disordered" evidence="1">
    <location>
        <begin position="45"/>
        <end position="79"/>
    </location>
</feature>
<gene>
    <name evidence="2" type="ORF">GCM10014715_34560</name>
</gene>
<dbReference type="AlphaFoldDB" id="A0A918ZXT2"/>
<evidence type="ECO:0000256" key="1">
    <source>
        <dbReference type="SAM" id="MobiDB-lite"/>
    </source>
</evidence>
<feature type="compositionally biased region" description="Basic and acidic residues" evidence="1">
    <location>
        <begin position="51"/>
        <end position="61"/>
    </location>
</feature>
<accession>A0A918ZXT2</accession>
<comment type="caution">
    <text evidence="2">The sequence shown here is derived from an EMBL/GenBank/DDBJ whole genome shotgun (WGS) entry which is preliminary data.</text>
</comment>
<reference evidence="2" key="2">
    <citation type="submission" date="2020-09" db="EMBL/GenBank/DDBJ databases">
        <authorList>
            <person name="Sun Q."/>
            <person name="Ohkuma M."/>
        </authorList>
    </citation>
    <scope>NUCLEOTIDE SEQUENCE</scope>
    <source>
        <strain evidence="2">JCM 3302</strain>
    </source>
</reference>
<protein>
    <submittedName>
        <fullName evidence="2">Uncharacterized protein</fullName>
    </submittedName>
</protein>
<evidence type="ECO:0000313" key="2">
    <source>
        <dbReference type="EMBL" id="GHE76562.1"/>
    </source>
</evidence>
<organism evidence="2 3">
    <name type="scientific">Streptomyces spiralis</name>
    <dbReference type="NCBI Taxonomy" id="66376"/>
    <lineage>
        <taxon>Bacteria</taxon>
        <taxon>Bacillati</taxon>
        <taxon>Actinomycetota</taxon>
        <taxon>Actinomycetes</taxon>
        <taxon>Kitasatosporales</taxon>
        <taxon>Streptomycetaceae</taxon>
        <taxon>Streptomyces</taxon>
    </lineage>
</organism>
<proteinExistence type="predicted"/>